<dbReference type="Proteomes" id="UP001190700">
    <property type="component" value="Unassembled WGS sequence"/>
</dbReference>
<reference evidence="1 2" key="1">
    <citation type="journal article" date="2015" name="Genome Biol. Evol.">
        <title>Comparative Genomics of a Bacterivorous Green Alga Reveals Evolutionary Causalities and Consequences of Phago-Mixotrophic Mode of Nutrition.</title>
        <authorList>
            <person name="Burns J.A."/>
            <person name="Paasch A."/>
            <person name="Narechania A."/>
            <person name="Kim E."/>
        </authorList>
    </citation>
    <scope>NUCLEOTIDE SEQUENCE [LARGE SCALE GENOMIC DNA]</scope>
    <source>
        <strain evidence="1 2">PLY_AMNH</strain>
    </source>
</reference>
<dbReference type="PANTHER" id="PTHR41733">
    <property type="entry name" value="UBIQUITIN-ASSOCIATED/TRANSLATION ELONGATION FACTOR EF1B, N-TERMINAL, EUKARYOTE"/>
    <property type="match status" value="1"/>
</dbReference>
<dbReference type="Gene3D" id="1.10.10.60">
    <property type="entry name" value="Homeodomain-like"/>
    <property type="match status" value="1"/>
</dbReference>
<proteinExistence type="predicted"/>
<dbReference type="EMBL" id="LGRX02008298">
    <property type="protein sequence ID" value="KAK3273726.1"/>
    <property type="molecule type" value="Genomic_DNA"/>
</dbReference>
<gene>
    <name evidence="1" type="ORF">CYMTET_18048</name>
</gene>
<dbReference type="PANTHER" id="PTHR41733:SF1">
    <property type="entry name" value="CHROMOSOME UNDETERMINED SCAFFOLD_30, WHOLE GENOME SHOTGUN SEQUENCE"/>
    <property type="match status" value="1"/>
</dbReference>
<protein>
    <submittedName>
        <fullName evidence="1">Uncharacterized protein</fullName>
    </submittedName>
</protein>
<accession>A0AAE0GA69</accession>
<comment type="caution">
    <text evidence="1">The sequence shown here is derived from an EMBL/GenBank/DDBJ whole genome shotgun (WGS) entry which is preliminary data.</text>
</comment>
<evidence type="ECO:0000313" key="1">
    <source>
        <dbReference type="EMBL" id="KAK3273726.1"/>
    </source>
</evidence>
<keyword evidence="2" id="KW-1185">Reference proteome</keyword>
<organism evidence="1 2">
    <name type="scientific">Cymbomonas tetramitiformis</name>
    <dbReference type="NCBI Taxonomy" id="36881"/>
    <lineage>
        <taxon>Eukaryota</taxon>
        <taxon>Viridiplantae</taxon>
        <taxon>Chlorophyta</taxon>
        <taxon>Pyramimonadophyceae</taxon>
        <taxon>Pyramimonadales</taxon>
        <taxon>Pyramimonadaceae</taxon>
        <taxon>Cymbomonas</taxon>
    </lineage>
</organism>
<evidence type="ECO:0000313" key="2">
    <source>
        <dbReference type="Proteomes" id="UP001190700"/>
    </source>
</evidence>
<sequence>MTAAVASSVATEFDAERVAWANKMRLAVSPAECLDAEGGLVQDFFKPKKVVFVEAKVWANEDTENLYKGLEKYGIGQWSAMRHELLPKWEQLKLKVKASRLLGAQSIARYTGMKMTRSEVDAEYKINKEIGDRTGCWKAGVLVENDEGSVALALAELEKEGQSNKRQKL</sequence>
<dbReference type="AlphaFoldDB" id="A0AAE0GA69"/>
<name>A0AAE0GA69_9CHLO</name>